<organism evidence="4 5">
    <name type="scientific">Kineococcus radiotolerans (strain ATCC BAA-149 / DSM 14245 / SRS30216)</name>
    <dbReference type="NCBI Taxonomy" id="266940"/>
    <lineage>
        <taxon>Bacteria</taxon>
        <taxon>Bacillati</taxon>
        <taxon>Actinomycetota</taxon>
        <taxon>Actinomycetes</taxon>
        <taxon>Kineosporiales</taxon>
        <taxon>Kineosporiaceae</taxon>
        <taxon>Kineococcus</taxon>
    </lineage>
</organism>
<dbReference type="AlphaFoldDB" id="A6WH22"/>
<evidence type="ECO:0000256" key="1">
    <source>
        <dbReference type="ARBA" id="ARBA00005801"/>
    </source>
</evidence>
<dbReference type="Gene3D" id="1.20.120.1220">
    <property type="match status" value="1"/>
</dbReference>
<reference evidence="5" key="1">
    <citation type="journal article" date="2008" name="PLoS ONE">
        <title>Survival in nuclear waste, extreme resistance, and potential applications gleaned from the genome sequence of Kineococcus radiotolerans SRS30216.</title>
        <authorList>
            <person name="Bagwell C.E."/>
            <person name="Bhat S."/>
            <person name="Hawkins G.M."/>
            <person name="Smith B.W."/>
            <person name="Biswas T."/>
            <person name="Hoover T.R."/>
            <person name="Saunders E."/>
            <person name="Han C.S."/>
            <person name="Tsodikov O.V."/>
            <person name="Shimkets L.J."/>
        </authorList>
    </citation>
    <scope>NUCLEOTIDE SEQUENCE [LARGE SCALE GENOMIC DNA]</scope>
    <source>
        <strain evidence="5">ATCC BAA-149 / DSM 14245 / SRS30216</strain>
    </source>
</reference>
<dbReference type="EMBL" id="CP000751">
    <property type="protein sequence ID" value="ABS06111.1"/>
    <property type="molecule type" value="Genomic_DNA"/>
</dbReference>
<evidence type="ECO:0000313" key="4">
    <source>
        <dbReference type="EMBL" id="ABS06111.1"/>
    </source>
</evidence>
<gene>
    <name evidence="4" type="ordered locus">Krad_4652</name>
</gene>
<dbReference type="HOGENOM" id="CLU_057101_2_1_11"/>
<dbReference type="GO" id="GO:0005886">
    <property type="term" value="C:plasma membrane"/>
    <property type="evidence" value="ECO:0007669"/>
    <property type="project" value="TreeGrafter"/>
</dbReference>
<keyword evidence="2" id="KW-0472">Membrane</keyword>
<dbReference type="Proteomes" id="UP000001116">
    <property type="component" value="Plasmid pKRAD01"/>
</dbReference>
<keyword evidence="5" id="KW-1185">Reference proteome</keyword>
<feature type="transmembrane region" description="Helical" evidence="2">
    <location>
        <begin position="81"/>
        <end position="101"/>
    </location>
</feature>
<keyword evidence="4" id="KW-0614">Plasmid</keyword>
<evidence type="ECO:0000313" key="5">
    <source>
        <dbReference type="Proteomes" id="UP000001116"/>
    </source>
</evidence>
<evidence type="ECO:0000259" key="3">
    <source>
        <dbReference type="Pfam" id="PF01478"/>
    </source>
</evidence>
<keyword evidence="2" id="KW-1133">Transmembrane helix</keyword>
<dbReference type="GO" id="GO:0006465">
    <property type="term" value="P:signal peptide processing"/>
    <property type="evidence" value="ECO:0007669"/>
    <property type="project" value="TreeGrafter"/>
</dbReference>
<sequence length="286" mass="29294">MGVAAAAAVLAGAAQPWLGHRAGLLGRPHRAGAAAVTGLLTLLSCLAVGQLRPALLATALTAAVTYPLFTVDLKQKRLPIALVRPVTGWVLVTLSLDALLIDGGGRRMATALAGAVAGAVVFHGLRVISRGGMGRGDVRLASLLGLLLGWLSPATALLGLALSFVLAAAALVPFLLTHRLQRHTKVPFGPFMLVGAWTAVGLHAVAFLSASGVSSSFSRATGVIETLSAWAGPALLLTALAVAVWTTREVAQRAGGLGPVVYPQPMTATAPGVVVREDGWPWRSSR</sequence>
<dbReference type="KEGG" id="kra:Krad_4652"/>
<feature type="transmembrane region" description="Helical" evidence="2">
    <location>
        <begin position="188"/>
        <end position="207"/>
    </location>
</feature>
<geneLocation type="plasmid" evidence="4 5">
    <name>pKRAD01</name>
</geneLocation>
<dbReference type="PANTHER" id="PTHR30487:SF0">
    <property type="entry name" value="PREPILIN LEADER PEPTIDASE_N-METHYLTRANSFERASE-RELATED"/>
    <property type="match status" value="1"/>
</dbReference>
<dbReference type="InterPro" id="IPR050882">
    <property type="entry name" value="Prepilin_peptidase/N-MTase"/>
</dbReference>
<comment type="similarity">
    <text evidence="1">Belongs to the peptidase A24 family.</text>
</comment>
<feature type="transmembrane region" description="Helical" evidence="2">
    <location>
        <begin position="148"/>
        <end position="176"/>
    </location>
</feature>
<feature type="transmembrane region" description="Helical" evidence="2">
    <location>
        <begin position="53"/>
        <end position="69"/>
    </location>
</feature>
<feature type="transmembrane region" description="Helical" evidence="2">
    <location>
        <begin position="227"/>
        <end position="245"/>
    </location>
</feature>
<dbReference type="PANTHER" id="PTHR30487">
    <property type="entry name" value="TYPE 4 PREPILIN-LIKE PROTEINS LEADER PEPTIDE-PROCESSING ENZYME"/>
    <property type="match status" value="1"/>
</dbReference>
<name>A6WH22_KINRD</name>
<dbReference type="InterPro" id="IPR000045">
    <property type="entry name" value="Prepilin_IV_endopep_pep"/>
</dbReference>
<accession>A6WH22</accession>
<feature type="transmembrane region" description="Helical" evidence="2">
    <location>
        <begin position="108"/>
        <end position="128"/>
    </location>
</feature>
<dbReference type="GO" id="GO:0004190">
    <property type="term" value="F:aspartic-type endopeptidase activity"/>
    <property type="evidence" value="ECO:0007669"/>
    <property type="project" value="InterPro"/>
</dbReference>
<feature type="transmembrane region" description="Helical" evidence="2">
    <location>
        <begin position="31"/>
        <end position="48"/>
    </location>
</feature>
<dbReference type="Pfam" id="PF01478">
    <property type="entry name" value="Peptidase_A24"/>
    <property type="match status" value="1"/>
</dbReference>
<protein>
    <recommendedName>
        <fullName evidence="3">Prepilin type IV endopeptidase peptidase domain-containing protein</fullName>
    </recommendedName>
</protein>
<proteinExistence type="inferred from homology"/>
<feature type="domain" description="Prepilin type IV endopeptidase peptidase" evidence="3">
    <location>
        <begin position="68"/>
        <end position="169"/>
    </location>
</feature>
<evidence type="ECO:0000256" key="2">
    <source>
        <dbReference type="SAM" id="Phobius"/>
    </source>
</evidence>
<keyword evidence="2" id="KW-0812">Transmembrane</keyword>